<keyword evidence="5 9" id="KW-1133">Transmembrane helix</keyword>
<dbReference type="InterPro" id="IPR036259">
    <property type="entry name" value="MFS_trans_sf"/>
</dbReference>
<proteinExistence type="inferred from homology"/>
<feature type="transmembrane region" description="Helical" evidence="9">
    <location>
        <begin position="570"/>
        <end position="587"/>
    </location>
</feature>
<dbReference type="SUPFAM" id="SSF103473">
    <property type="entry name" value="MFS general substrate transporter"/>
    <property type="match status" value="1"/>
</dbReference>
<feature type="transmembrane region" description="Helical" evidence="9">
    <location>
        <begin position="402"/>
        <end position="422"/>
    </location>
</feature>
<dbReference type="Gene3D" id="1.20.1250.20">
    <property type="entry name" value="MFS general substrate transporter like domains"/>
    <property type="match status" value="2"/>
</dbReference>
<gene>
    <name evidence="11" type="ORF">BN7_6490</name>
</gene>
<evidence type="ECO:0000256" key="4">
    <source>
        <dbReference type="ARBA" id="ARBA00022692"/>
    </source>
</evidence>
<protein>
    <submittedName>
        <fullName evidence="11">Siderophore iron transporter</fullName>
    </submittedName>
</protein>
<dbReference type="GO" id="GO:0015343">
    <property type="term" value="F:siderophore-iron transmembrane transporter activity"/>
    <property type="evidence" value="ECO:0007669"/>
    <property type="project" value="TreeGrafter"/>
</dbReference>
<dbReference type="Proteomes" id="UP000009328">
    <property type="component" value="Unassembled WGS sequence"/>
</dbReference>
<accession>K0KXV0</accession>
<dbReference type="PANTHER" id="PTHR23501">
    <property type="entry name" value="MAJOR FACILITATOR SUPERFAMILY"/>
    <property type="match status" value="1"/>
</dbReference>
<keyword evidence="12" id="KW-1185">Reference proteome</keyword>
<keyword evidence="7 9" id="KW-0472">Membrane</keyword>
<comment type="caution">
    <text evidence="11">The sequence shown here is derived from an EMBL/GenBank/DDBJ whole genome shotgun (WGS) entry which is preliminary data.</text>
</comment>
<dbReference type="FunFam" id="1.20.1250.20:FF:000197">
    <property type="entry name" value="Siderophore iron transporter 1"/>
    <property type="match status" value="1"/>
</dbReference>
<dbReference type="InterPro" id="IPR020846">
    <property type="entry name" value="MFS_dom"/>
</dbReference>
<evidence type="ECO:0000256" key="3">
    <source>
        <dbReference type="ARBA" id="ARBA00022448"/>
    </source>
</evidence>
<feature type="transmembrane region" description="Helical" evidence="9">
    <location>
        <begin position="292"/>
        <end position="312"/>
    </location>
</feature>
<keyword evidence="3" id="KW-0813">Transport</keyword>
<evidence type="ECO:0000256" key="8">
    <source>
        <dbReference type="SAM" id="MobiDB-lite"/>
    </source>
</evidence>
<comment type="similarity">
    <text evidence="2">Belongs to the major facilitator superfamily.</text>
</comment>
<dbReference type="GO" id="GO:0005774">
    <property type="term" value="C:vacuolar membrane"/>
    <property type="evidence" value="ECO:0007669"/>
    <property type="project" value="TreeGrafter"/>
</dbReference>
<dbReference type="InterPro" id="IPR011701">
    <property type="entry name" value="MFS"/>
</dbReference>
<keyword evidence="4 9" id="KW-0812">Transmembrane</keyword>
<feature type="transmembrane region" description="Helical" evidence="9">
    <location>
        <begin position="490"/>
        <end position="513"/>
    </location>
</feature>
<organism evidence="11 12">
    <name type="scientific">Wickerhamomyces ciferrii (strain ATCC 14091 / BCRC 22168 / CBS 111 / JCM 3599 / NBRC 0793 / NRRL Y-1031 F-60-10)</name>
    <name type="common">Yeast</name>
    <name type="synonym">Pichia ciferrii</name>
    <dbReference type="NCBI Taxonomy" id="1206466"/>
    <lineage>
        <taxon>Eukaryota</taxon>
        <taxon>Fungi</taxon>
        <taxon>Dikarya</taxon>
        <taxon>Ascomycota</taxon>
        <taxon>Saccharomycotina</taxon>
        <taxon>Saccharomycetes</taxon>
        <taxon>Phaffomycetales</taxon>
        <taxon>Wickerhamomycetaceae</taxon>
        <taxon>Wickerhamomyces</taxon>
    </lineage>
</organism>
<evidence type="ECO:0000259" key="10">
    <source>
        <dbReference type="PROSITE" id="PS50850"/>
    </source>
</evidence>
<sequence length="637" mass="70857">MSTKKVVEDNVHELNPVHSDDVELKQNSLSDKDAISKDDEEDIDDSILDSYAHTKSIVIKKTEILFKQCDSKLQKAILFFSCFLIGYGYGLDSNIRYVYTGYASSDYGQHSLIATVGVINAVVGAASQMALARLSDVFGRLEILIASVVLYAAGTVIQSQAYDIQRFCAGSIFYNLGYVGVILIVTIIISDFSSLRWRTFYKCSVTLPFVINTWISGDVSSAVGPDKNWSWGIGMWAIIFPVASLPLIFVILHMRLKAGKTPEWKALKRQKTHYQSKGLWSFLKELYWRTDITGILILTVMLGCILVPLTLAGGAKSKWAKGEIIGPLVLGVVLIPIFGLYESYIARYPLAAYKLVKDRGVWSAMCIQFLLYFIGTMYKGYLYTVLIIAMNQSVKSATRINILPSFVSVVGTPFFGVVVAYVRRLKMFILSGISLYMVGLGLMYHFRGYEYSKNGVIGGLVVIGLGMCLYTGSVSLTVQASTSHEHMASVISLLLTVFRIGSAVASAVSGAVWTNLLPGRLEKDFEQYGNATLAKFAYKSPYKFVKEYKYGSDIRNSLIESYRYIQKMEVLIALVFCAVMLGCAFALRDPELTDEQAQNDLKDGEYIDAKTNDPIARVFLKWREGRKKEKAQAEGSL</sequence>
<dbReference type="eggNOG" id="KOG0254">
    <property type="taxonomic scope" value="Eukaryota"/>
</dbReference>
<dbReference type="EMBL" id="CAIF01000279">
    <property type="protein sequence ID" value="CCH46887.1"/>
    <property type="molecule type" value="Genomic_DNA"/>
</dbReference>
<dbReference type="PANTHER" id="PTHR23501:SF92">
    <property type="entry name" value="GLUTATHIONE EXCHANGER 1-RELATED"/>
    <property type="match status" value="1"/>
</dbReference>
<feature type="transmembrane region" description="Helical" evidence="9">
    <location>
        <begin position="229"/>
        <end position="252"/>
    </location>
</feature>
<evidence type="ECO:0000256" key="6">
    <source>
        <dbReference type="ARBA" id="ARBA00023065"/>
    </source>
</evidence>
<feature type="transmembrane region" description="Helical" evidence="9">
    <location>
        <begin position="143"/>
        <end position="160"/>
    </location>
</feature>
<feature type="domain" description="Major facilitator superfamily (MFS) profile" evidence="10">
    <location>
        <begin position="78"/>
        <end position="591"/>
    </location>
</feature>
<dbReference type="Pfam" id="PF07690">
    <property type="entry name" value="MFS_1"/>
    <property type="match status" value="1"/>
</dbReference>
<reference evidence="11 12" key="1">
    <citation type="journal article" date="2012" name="Eukaryot. Cell">
        <title>Draft genome sequence of Wickerhamomyces ciferrii NRRL Y-1031 F-60-10.</title>
        <authorList>
            <person name="Schneider J."/>
            <person name="Andrea H."/>
            <person name="Blom J."/>
            <person name="Jaenicke S."/>
            <person name="Ruckert C."/>
            <person name="Schorsch C."/>
            <person name="Szczepanowski R."/>
            <person name="Farwick M."/>
            <person name="Goesmann A."/>
            <person name="Puhler A."/>
            <person name="Schaffer S."/>
            <person name="Tauch A."/>
            <person name="Kohler T."/>
            <person name="Brinkrolf K."/>
        </authorList>
    </citation>
    <scope>NUCLEOTIDE SEQUENCE [LARGE SCALE GENOMIC DNA]</scope>
    <source>
        <strain evidence="12">ATCC 14091 / BCRC 22168 / CBS 111 / JCM 3599 / NBRC 0793 / NRRL Y-1031 F-60-10</strain>
    </source>
</reference>
<feature type="transmembrane region" description="Helical" evidence="9">
    <location>
        <begin position="111"/>
        <end position="131"/>
    </location>
</feature>
<feature type="transmembrane region" description="Helical" evidence="9">
    <location>
        <begin position="427"/>
        <end position="444"/>
    </location>
</feature>
<evidence type="ECO:0000313" key="12">
    <source>
        <dbReference type="Proteomes" id="UP000009328"/>
    </source>
</evidence>
<evidence type="ECO:0000256" key="9">
    <source>
        <dbReference type="SAM" id="Phobius"/>
    </source>
</evidence>
<dbReference type="HOGENOM" id="CLU_012970_2_1_1"/>
<dbReference type="InParanoid" id="K0KXV0"/>
<feature type="transmembrane region" description="Helical" evidence="9">
    <location>
        <begin position="361"/>
        <end position="382"/>
    </location>
</feature>
<dbReference type="GO" id="GO:0005768">
    <property type="term" value="C:endosome"/>
    <property type="evidence" value="ECO:0007669"/>
    <property type="project" value="TreeGrafter"/>
</dbReference>
<evidence type="ECO:0000313" key="11">
    <source>
        <dbReference type="EMBL" id="CCH46887.1"/>
    </source>
</evidence>
<keyword evidence="6" id="KW-0406">Ion transport</keyword>
<evidence type="ECO:0000256" key="7">
    <source>
        <dbReference type="ARBA" id="ARBA00023136"/>
    </source>
</evidence>
<feature type="transmembrane region" description="Helical" evidence="9">
    <location>
        <begin position="172"/>
        <end position="192"/>
    </location>
</feature>
<evidence type="ECO:0000256" key="2">
    <source>
        <dbReference type="ARBA" id="ARBA00008335"/>
    </source>
</evidence>
<feature type="transmembrane region" description="Helical" evidence="9">
    <location>
        <begin position="456"/>
        <end position="478"/>
    </location>
</feature>
<feature type="transmembrane region" description="Helical" evidence="9">
    <location>
        <begin position="73"/>
        <end position="91"/>
    </location>
</feature>
<feature type="transmembrane region" description="Helical" evidence="9">
    <location>
        <begin position="324"/>
        <end position="341"/>
    </location>
</feature>
<evidence type="ECO:0000256" key="1">
    <source>
        <dbReference type="ARBA" id="ARBA00004127"/>
    </source>
</evidence>
<feature type="region of interest" description="Disordered" evidence="8">
    <location>
        <begin position="1"/>
        <end position="26"/>
    </location>
</feature>
<name>K0KXV0_WICCF</name>
<dbReference type="FunCoup" id="K0KXV0">
    <property type="interactions" value="27"/>
</dbReference>
<evidence type="ECO:0000256" key="5">
    <source>
        <dbReference type="ARBA" id="ARBA00022989"/>
    </source>
</evidence>
<dbReference type="AlphaFoldDB" id="K0KXV0"/>
<feature type="compositionally biased region" description="Basic and acidic residues" evidence="8">
    <location>
        <begin position="1"/>
        <end position="12"/>
    </location>
</feature>
<dbReference type="PROSITE" id="PS50850">
    <property type="entry name" value="MFS"/>
    <property type="match status" value="1"/>
</dbReference>
<dbReference type="GO" id="GO:0005886">
    <property type="term" value="C:plasma membrane"/>
    <property type="evidence" value="ECO:0007669"/>
    <property type="project" value="TreeGrafter"/>
</dbReference>
<comment type="subcellular location">
    <subcellularLocation>
        <location evidence="1">Endomembrane system</location>
        <topology evidence="1">Multi-pass membrane protein</topology>
    </subcellularLocation>
</comment>